<feature type="transmembrane region" description="Helical" evidence="13">
    <location>
        <begin position="157"/>
        <end position="180"/>
    </location>
</feature>
<evidence type="ECO:0008006" key="16">
    <source>
        <dbReference type="Google" id="ProtNLM"/>
    </source>
</evidence>
<keyword evidence="5 13" id="KW-0812">Transmembrane</keyword>
<dbReference type="Gene3D" id="1.20.1730.10">
    <property type="entry name" value="Sodium/glucose cotransporter"/>
    <property type="match status" value="1"/>
</dbReference>
<keyword evidence="4" id="KW-1003">Cell membrane</keyword>
<keyword evidence="3" id="KW-0813">Transport</keyword>
<feature type="transmembrane region" description="Helical" evidence="13">
    <location>
        <begin position="124"/>
        <end position="145"/>
    </location>
</feature>
<feature type="transmembrane region" description="Helical" evidence="13">
    <location>
        <begin position="51"/>
        <end position="74"/>
    </location>
</feature>
<feature type="transmembrane region" description="Helical" evidence="13">
    <location>
        <begin position="86"/>
        <end position="104"/>
    </location>
</feature>
<dbReference type="InterPro" id="IPR051163">
    <property type="entry name" value="Sodium:Solute_Symporter_SSF"/>
</dbReference>
<gene>
    <name evidence="14" type="ORF">ODALV1_LOCUS3842</name>
</gene>
<dbReference type="PANTHER" id="PTHR42985">
    <property type="entry name" value="SODIUM-COUPLED MONOCARBOXYLATE TRANSPORTER"/>
    <property type="match status" value="1"/>
</dbReference>
<feature type="transmembrane region" description="Helical" evidence="13">
    <location>
        <begin position="438"/>
        <end position="460"/>
    </location>
</feature>
<feature type="transmembrane region" description="Helical" evidence="13">
    <location>
        <begin position="236"/>
        <end position="254"/>
    </location>
</feature>
<evidence type="ECO:0000256" key="4">
    <source>
        <dbReference type="ARBA" id="ARBA00022475"/>
    </source>
</evidence>
<evidence type="ECO:0000313" key="15">
    <source>
        <dbReference type="Proteomes" id="UP001642540"/>
    </source>
</evidence>
<feature type="transmembrane region" description="Helical" evidence="13">
    <location>
        <begin position="275"/>
        <end position="298"/>
    </location>
</feature>
<name>A0ABP1Q0B9_9HEXA</name>
<keyword evidence="9 13" id="KW-0472">Membrane</keyword>
<proteinExistence type="inferred from homology"/>
<dbReference type="NCBIfam" id="TIGR00813">
    <property type="entry name" value="sss"/>
    <property type="match status" value="1"/>
</dbReference>
<dbReference type="Proteomes" id="UP001642540">
    <property type="component" value="Unassembled WGS sequence"/>
</dbReference>
<keyword evidence="8" id="KW-0406">Ion transport</keyword>
<dbReference type="Pfam" id="PF00474">
    <property type="entry name" value="SSF"/>
    <property type="match status" value="1"/>
</dbReference>
<organism evidence="14 15">
    <name type="scientific">Orchesella dallaii</name>
    <dbReference type="NCBI Taxonomy" id="48710"/>
    <lineage>
        <taxon>Eukaryota</taxon>
        <taxon>Metazoa</taxon>
        <taxon>Ecdysozoa</taxon>
        <taxon>Arthropoda</taxon>
        <taxon>Hexapoda</taxon>
        <taxon>Collembola</taxon>
        <taxon>Entomobryomorpha</taxon>
        <taxon>Entomobryoidea</taxon>
        <taxon>Orchesellidae</taxon>
        <taxon>Orchesellinae</taxon>
        <taxon>Orchesella</taxon>
    </lineage>
</organism>
<reference evidence="14 15" key="1">
    <citation type="submission" date="2024-08" db="EMBL/GenBank/DDBJ databases">
        <authorList>
            <person name="Cucini C."/>
            <person name="Frati F."/>
        </authorList>
    </citation>
    <scope>NUCLEOTIDE SEQUENCE [LARGE SCALE GENOMIC DNA]</scope>
</reference>
<evidence type="ECO:0000256" key="12">
    <source>
        <dbReference type="SAM" id="MobiDB-lite"/>
    </source>
</evidence>
<evidence type="ECO:0000256" key="10">
    <source>
        <dbReference type="ARBA" id="ARBA00023201"/>
    </source>
</evidence>
<feature type="transmembrane region" description="Helical" evidence="13">
    <location>
        <begin position="381"/>
        <end position="403"/>
    </location>
</feature>
<comment type="caution">
    <text evidence="14">The sequence shown here is derived from an EMBL/GenBank/DDBJ whole genome shotgun (WGS) entry which is preliminary data.</text>
</comment>
<evidence type="ECO:0000313" key="14">
    <source>
        <dbReference type="EMBL" id="CAL8077554.1"/>
    </source>
</evidence>
<accession>A0ABP1Q0B9</accession>
<evidence type="ECO:0000256" key="8">
    <source>
        <dbReference type="ARBA" id="ARBA00023065"/>
    </source>
</evidence>
<dbReference type="PANTHER" id="PTHR42985:SF2">
    <property type="entry name" value="SODIUM-DEPENDENT MULTIVITAMIN TRANSPORTER"/>
    <property type="match status" value="1"/>
</dbReference>
<dbReference type="CDD" id="cd11492">
    <property type="entry name" value="SLC5sbd_NIS-SMVT"/>
    <property type="match status" value="1"/>
</dbReference>
<evidence type="ECO:0000256" key="1">
    <source>
        <dbReference type="ARBA" id="ARBA00004651"/>
    </source>
</evidence>
<feature type="transmembrane region" description="Helical" evidence="13">
    <location>
        <begin position="514"/>
        <end position="535"/>
    </location>
</feature>
<evidence type="ECO:0000256" key="11">
    <source>
        <dbReference type="RuleBase" id="RU362091"/>
    </source>
</evidence>
<comment type="similarity">
    <text evidence="2 11">Belongs to the sodium:solute symporter (SSF) (TC 2.A.21) family.</text>
</comment>
<comment type="subcellular location">
    <subcellularLocation>
        <location evidence="1">Cell membrane</location>
        <topology evidence="1">Multi-pass membrane protein</topology>
    </subcellularLocation>
</comment>
<evidence type="ECO:0000256" key="3">
    <source>
        <dbReference type="ARBA" id="ARBA00022448"/>
    </source>
</evidence>
<evidence type="ECO:0000256" key="9">
    <source>
        <dbReference type="ARBA" id="ARBA00023136"/>
    </source>
</evidence>
<evidence type="ECO:0000256" key="6">
    <source>
        <dbReference type="ARBA" id="ARBA00022989"/>
    </source>
</evidence>
<dbReference type="EMBL" id="CAXLJM020000013">
    <property type="protein sequence ID" value="CAL8077554.1"/>
    <property type="molecule type" value="Genomic_DNA"/>
</dbReference>
<feature type="transmembrane region" description="Helical" evidence="13">
    <location>
        <begin position="12"/>
        <end position="30"/>
    </location>
</feature>
<keyword evidence="7" id="KW-0915">Sodium</keyword>
<evidence type="ECO:0000256" key="7">
    <source>
        <dbReference type="ARBA" id="ARBA00023053"/>
    </source>
</evidence>
<keyword evidence="6 13" id="KW-1133">Transmembrane helix</keyword>
<feature type="compositionally biased region" description="Polar residues" evidence="12">
    <location>
        <begin position="585"/>
        <end position="597"/>
    </location>
</feature>
<dbReference type="InterPro" id="IPR001734">
    <property type="entry name" value="Na/solute_symporter"/>
</dbReference>
<feature type="transmembrane region" description="Helical" evidence="13">
    <location>
        <begin position="192"/>
        <end position="216"/>
    </location>
</feature>
<evidence type="ECO:0000256" key="13">
    <source>
        <dbReference type="SAM" id="Phobius"/>
    </source>
</evidence>
<feature type="transmembrane region" description="Helical" evidence="13">
    <location>
        <begin position="409"/>
        <end position="431"/>
    </location>
</feature>
<sequence length="620" mass="66850">MGGHFTIMDYVVFLGTIGISILIGVYYAFVKKQTTNADLLVGGRSMPIIPTSLSLLATYMSAILVLGFAGEIYAHGSLIAEMVLGPFIYIPVGGAIFLPTLYGLKLTSAYEYLGQRFKSETIRLLATSTFIAQIVLYMGVVLYAPSLALNAVVDFPIWISVIAVGGSAALYTSIGGLKAVVWTDCFQIMMMFSGMLAIIIQGSINAGGFFNTFAIASNYSRIEFLNLEVDPFVRHTSLNIFFGQGVFWLSSYGCHQTTVQRYCSMSSLKKAFQALLLTAPLVSFTMSLAVLVGIVIFANYAGCDPITLGFITKKDQIAPYFVLEFLSPTTGLMGLFIACLYSGALSTVSSGLNSLAAVTWQDFFTKIRYFRDLSDKEQGRVTKGIGFAYGFLIIGFGFAAGSLGGVLKAALVVNGTVAGPLLGVFLLGVLLPFVNSKGAISGMLIAHAISLTIGFGGLAFGEPDLPLPFSIDSCSNETLSKVFNITAVYEKQFKALHAKPVPVEGFMKIFNISYLLYPLVGTFITVFVGSVVSLLTGPSEMTKDDEKYIHPLMVKIIKKFRGKPTGSTVHVPPRNDHEMSWQNGNGASARSWTNDAPRSNGKPIRIGGQTMYDNAAFQDT</sequence>
<keyword evidence="15" id="KW-1185">Reference proteome</keyword>
<protein>
    <recommendedName>
        <fullName evidence="16">Sodium-coupled monocarboxylate transporter 1</fullName>
    </recommendedName>
</protein>
<keyword evidence="10" id="KW-0739">Sodium transport</keyword>
<evidence type="ECO:0000256" key="5">
    <source>
        <dbReference type="ARBA" id="ARBA00022692"/>
    </source>
</evidence>
<evidence type="ECO:0000256" key="2">
    <source>
        <dbReference type="ARBA" id="ARBA00006434"/>
    </source>
</evidence>
<dbReference type="InterPro" id="IPR038377">
    <property type="entry name" value="Na/Glc_symporter_sf"/>
</dbReference>
<feature type="region of interest" description="Disordered" evidence="12">
    <location>
        <begin position="585"/>
        <end position="607"/>
    </location>
</feature>
<dbReference type="PROSITE" id="PS50283">
    <property type="entry name" value="NA_SOLUT_SYMP_3"/>
    <property type="match status" value="1"/>
</dbReference>